<dbReference type="Proteomes" id="UP000276133">
    <property type="component" value="Unassembled WGS sequence"/>
</dbReference>
<proteinExistence type="predicted"/>
<keyword evidence="2" id="KW-1185">Reference proteome</keyword>
<comment type="caution">
    <text evidence="1">The sequence shown here is derived from an EMBL/GenBank/DDBJ whole genome shotgun (WGS) entry which is preliminary data.</text>
</comment>
<organism evidence="1 2">
    <name type="scientific">Brachionus plicatilis</name>
    <name type="common">Marine rotifer</name>
    <name type="synonym">Brachionus muelleri</name>
    <dbReference type="NCBI Taxonomy" id="10195"/>
    <lineage>
        <taxon>Eukaryota</taxon>
        <taxon>Metazoa</taxon>
        <taxon>Spiralia</taxon>
        <taxon>Gnathifera</taxon>
        <taxon>Rotifera</taxon>
        <taxon>Eurotatoria</taxon>
        <taxon>Monogononta</taxon>
        <taxon>Pseudotrocha</taxon>
        <taxon>Ploima</taxon>
        <taxon>Brachionidae</taxon>
        <taxon>Brachionus</taxon>
    </lineage>
</organism>
<evidence type="ECO:0000313" key="1">
    <source>
        <dbReference type="EMBL" id="RNA28943.1"/>
    </source>
</evidence>
<dbReference type="AlphaFoldDB" id="A0A3M7RZE7"/>
<protein>
    <submittedName>
        <fullName evidence="1">Uncharacterized protein</fullName>
    </submittedName>
</protein>
<name>A0A3M7RZE7_BRAPC</name>
<evidence type="ECO:0000313" key="2">
    <source>
        <dbReference type="Proteomes" id="UP000276133"/>
    </source>
</evidence>
<reference evidence="1 2" key="1">
    <citation type="journal article" date="2018" name="Sci. Rep.">
        <title>Genomic signatures of local adaptation to the degree of environmental predictability in rotifers.</title>
        <authorList>
            <person name="Franch-Gras L."/>
            <person name="Hahn C."/>
            <person name="Garcia-Roger E.M."/>
            <person name="Carmona M.J."/>
            <person name="Serra M."/>
            <person name="Gomez A."/>
        </authorList>
    </citation>
    <scope>NUCLEOTIDE SEQUENCE [LARGE SCALE GENOMIC DNA]</scope>
    <source>
        <strain evidence="1">HYR1</strain>
    </source>
</reference>
<gene>
    <name evidence="1" type="ORF">BpHYR1_037541</name>
</gene>
<dbReference type="EMBL" id="REGN01002307">
    <property type="protein sequence ID" value="RNA28943.1"/>
    <property type="molecule type" value="Genomic_DNA"/>
</dbReference>
<sequence>MISRGKSLKNNVVHLIISVIQVMNSLETTEEALQSISIVWAKWLKNSCVDGQKRSQKVSVYESVNEHTHLDNSKKNMLPELEKLIKNT</sequence>
<accession>A0A3M7RZE7</accession>